<reference evidence="5" key="1">
    <citation type="submission" date="2016-10" db="EMBL/GenBank/DDBJ databases">
        <authorList>
            <person name="Varghese N."/>
            <person name="Submissions S."/>
        </authorList>
    </citation>
    <scope>NUCLEOTIDE SEQUENCE [LARGE SCALE GENOMIC DNA]</scope>
    <source>
        <strain evidence="5">IBRC-M10078</strain>
    </source>
</reference>
<name>A0A1H0X1X0_9BACI</name>
<evidence type="ECO:0000256" key="1">
    <source>
        <dbReference type="SAM" id="MobiDB-lite"/>
    </source>
</evidence>
<dbReference type="Pfam" id="PF11127">
    <property type="entry name" value="YgaP-like_TM"/>
    <property type="match status" value="1"/>
</dbReference>
<feature type="domain" description="Inner membrane protein YgaP-like transmembrane" evidence="3">
    <location>
        <begin position="5"/>
        <end position="66"/>
    </location>
</feature>
<feature type="region of interest" description="Disordered" evidence="1">
    <location>
        <begin position="69"/>
        <end position="102"/>
    </location>
</feature>
<dbReference type="Proteomes" id="UP000199159">
    <property type="component" value="Unassembled WGS sequence"/>
</dbReference>
<proteinExistence type="predicted"/>
<dbReference type="AlphaFoldDB" id="A0A1H0X1X0"/>
<gene>
    <name evidence="4" type="ORF">SAMN05216565_12319</name>
</gene>
<organism evidence="4 5">
    <name type="scientific">Litchfieldia salsa</name>
    <dbReference type="NCBI Taxonomy" id="930152"/>
    <lineage>
        <taxon>Bacteria</taxon>
        <taxon>Bacillati</taxon>
        <taxon>Bacillota</taxon>
        <taxon>Bacilli</taxon>
        <taxon>Bacillales</taxon>
        <taxon>Bacillaceae</taxon>
        <taxon>Litchfieldia</taxon>
    </lineage>
</organism>
<dbReference type="RefSeq" id="WP_338011864.1">
    <property type="nucleotide sequence ID" value="NZ_FNJU01000023.1"/>
</dbReference>
<keyword evidence="2" id="KW-0812">Transmembrane</keyword>
<dbReference type="EMBL" id="FNJU01000023">
    <property type="protein sequence ID" value="SDP96829.1"/>
    <property type="molecule type" value="Genomic_DNA"/>
</dbReference>
<evidence type="ECO:0000259" key="3">
    <source>
        <dbReference type="Pfam" id="PF11127"/>
    </source>
</evidence>
<evidence type="ECO:0000313" key="5">
    <source>
        <dbReference type="Proteomes" id="UP000199159"/>
    </source>
</evidence>
<feature type="compositionally biased region" description="Basic and acidic residues" evidence="1">
    <location>
        <begin position="69"/>
        <end position="80"/>
    </location>
</feature>
<feature type="compositionally biased region" description="Polar residues" evidence="1">
    <location>
        <begin position="81"/>
        <end position="102"/>
    </location>
</feature>
<evidence type="ECO:0000256" key="2">
    <source>
        <dbReference type="SAM" id="Phobius"/>
    </source>
</evidence>
<sequence>MITLKPNIGIMNALIRITCGFTMVAWATAKMVKHPWRDRYIVGAILGGMKIGEGITKFCPIVALFENQEKNNNKDREERQQQPQQTAPTFNPMSNNPLNNKF</sequence>
<accession>A0A1H0X1X0</accession>
<keyword evidence="2" id="KW-1133">Transmembrane helix</keyword>
<keyword evidence="2" id="KW-0472">Membrane</keyword>
<evidence type="ECO:0000313" key="4">
    <source>
        <dbReference type="EMBL" id="SDP96829.1"/>
    </source>
</evidence>
<protein>
    <recommendedName>
        <fullName evidence="3">Inner membrane protein YgaP-like transmembrane domain-containing protein</fullName>
    </recommendedName>
</protein>
<dbReference type="InterPro" id="IPR021309">
    <property type="entry name" value="YgaP-like_TM"/>
</dbReference>
<feature type="transmembrane region" description="Helical" evidence="2">
    <location>
        <begin position="6"/>
        <end position="29"/>
    </location>
</feature>
<dbReference type="STRING" id="930152.SAMN05216565_12319"/>
<keyword evidence="5" id="KW-1185">Reference proteome</keyword>